<dbReference type="EMBL" id="BMAW01005469">
    <property type="protein sequence ID" value="GFS94263.1"/>
    <property type="molecule type" value="Genomic_DNA"/>
</dbReference>
<evidence type="ECO:0000313" key="10">
    <source>
        <dbReference type="EMBL" id="GFS94263.1"/>
    </source>
</evidence>
<dbReference type="AlphaFoldDB" id="A0A8X6ILS4"/>
<evidence type="ECO:0000256" key="6">
    <source>
        <dbReference type="ARBA" id="ARBA00022989"/>
    </source>
</evidence>
<dbReference type="Proteomes" id="UP000887013">
    <property type="component" value="Unassembled WGS sequence"/>
</dbReference>
<dbReference type="GO" id="GO:0016020">
    <property type="term" value="C:membrane"/>
    <property type="evidence" value="ECO:0007669"/>
    <property type="project" value="UniProtKB-SubCell"/>
</dbReference>
<reference evidence="9" key="1">
    <citation type="submission" date="2020-08" db="EMBL/GenBank/DDBJ databases">
        <title>Multicomponent nature underlies the extraordinary mechanical properties of spider dragline silk.</title>
        <authorList>
            <person name="Kono N."/>
            <person name="Nakamura H."/>
            <person name="Mori M."/>
            <person name="Yoshida Y."/>
            <person name="Ohtoshi R."/>
            <person name="Malay A.D."/>
            <person name="Moran D.A.P."/>
            <person name="Tomita M."/>
            <person name="Numata K."/>
            <person name="Arakawa K."/>
        </authorList>
    </citation>
    <scope>NUCLEOTIDE SEQUENCE</scope>
</reference>
<evidence type="ECO:0000313" key="9">
    <source>
        <dbReference type="EMBL" id="GFS51165.1"/>
    </source>
</evidence>
<evidence type="ECO:0000256" key="2">
    <source>
        <dbReference type="ARBA" id="ARBA00008274"/>
    </source>
</evidence>
<evidence type="ECO:0000256" key="3">
    <source>
        <dbReference type="ARBA" id="ARBA00022448"/>
    </source>
</evidence>
<keyword evidence="6" id="KW-1133">Transmembrane helix</keyword>
<dbReference type="GO" id="GO:0006886">
    <property type="term" value="P:intracellular protein transport"/>
    <property type="evidence" value="ECO:0007669"/>
    <property type="project" value="InterPro"/>
</dbReference>
<comment type="similarity">
    <text evidence="2">Belongs to the SecE/SEC61-gamma family.</text>
</comment>
<keyword evidence="5" id="KW-0653">Protein transport</keyword>
<keyword evidence="8" id="KW-0472">Membrane</keyword>
<evidence type="ECO:0000256" key="5">
    <source>
        <dbReference type="ARBA" id="ARBA00022927"/>
    </source>
</evidence>
<evidence type="ECO:0000256" key="7">
    <source>
        <dbReference type="ARBA" id="ARBA00023010"/>
    </source>
</evidence>
<keyword evidence="3" id="KW-0813">Transport</keyword>
<dbReference type="InterPro" id="IPR001901">
    <property type="entry name" value="Translocase_SecE/Sec61-g"/>
</dbReference>
<proteinExistence type="inferred from homology"/>
<dbReference type="PROSITE" id="PS01067">
    <property type="entry name" value="SECE_SEC61G"/>
    <property type="match status" value="1"/>
</dbReference>
<evidence type="ECO:0000256" key="8">
    <source>
        <dbReference type="ARBA" id="ARBA00023136"/>
    </source>
</evidence>
<comment type="caution">
    <text evidence="9">The sequence shown here is derived from an EMBL/GenBank/DDBJ whole genome shotgun (WGS) entry which is preliminary data.</text>
</comment>
<protein>
    <submittedName>
        <fullName evidence="9">Uncharacterized protein</fullName>
    </submittedName>
</protein>
<keyword evidence="7" id="KW-0811">Translocation</keyword>
<gene>
    <name evidence="9" type="ORF">NPIL_133681</name>
    <name evidence="10" type="ORF">NPIL_52711</name>
</gene>
<sequence length="101" mass="11946">MQSLAFRLSNYSQEVSFYCNYMEMIWKIKKPNIQSFLSDTLVIIASIFFDLPLEVMEEFRKEAWEVFKELIGSPEWIETGPIHYSRHEIYLFAIKPLNSGA</sequence>
<comment type="subcellular location">
    <subcellularLocation>
        <location evidence="1">Membrane</location>
    </subcellularLocation>
</comment>
<organism evidence="9 11">
    <name type="scientific">Nephila pilipes</name>
    <name type="common">Giant wood spider</name>
    <name type="synonym">Nephila maculata</name>
    <dbReference type="NCBI Taxonomy" id="299642"/>
    <lineage>
        <taxon>Eukaryota</taxon>
        <taxon>Metazoa</taxon>
        <taxon>Ecdysozoa</taxon>
        <taxon>Arthropoda</taxon>
        <taxon>Chelicerata</taxon>
        <taxon>Arachnida</taxon>
        <taxon>Araneae</taxon>
        <taxon>Araneomorphae</taxon>
        <taxon>Entelegynae</taxon>
        <taxon>Araneoidea</taxon>
        <taxon>Nephilidae</taxon>
        <taxon>Nephila</taxon>
    </lineage>
</organism>
<evidence type="ECO:0000256" key="1">
    <source>
        <dbReference type="ARBA" id="ARBA00004370"/>
    </source>
</evidence>
<evidence type="ECO:0000313" key="11">
    <source>
        <dbReference type="Proteomes" id="UP000887013"/>
    </source>
</evidence>
<name>A0A8X6ILS4_NEPPI</name>
<keyword evidence="11" id="KW-1185">Reference proteome</keyword>
<accession>A0A8X6ILS4</accession>
<keyword evidence="4" id="KW-0812">Transmembrane</keyword>
<dbReference type="EMBL" id="BMAW01045639">
    <property type="protein sequence ID" value="GFS51165.1"/>
    <property type="molecule type" value="Genomic_DNA"/>
</dbReference>
<evidence type="ECO:0000256" key="4">
    <source>
        <dbReference type="ARBA" id="ARBA00022692"/>
    </source>
</evidence>
<dbReference type="GO" id="GO:0006605">
    <property type="term" value="P:protein targeting"/>
    <property type="evidence" value="ECO:0007669"/>
    <property type="project" value="InterPro"/>
</dbReference>